<evidence type="ECO:0000256" key="8">
    <source>
        <dbReference type="ARBA" id="ARBA00022989"/>
    </source>
</evidence>
<evidence type="ECO:0000256" key="13">
    <source>
        <dbReference type="SAM" id="Phobius"/>
    </source>
</evidence>
<feature type="domain" description="Cytochrome b561" evidence="14">
    <location>
        <begin position="37"/>
        <end position="240"/>
    </location>
</feature>
<dbReference type="InterPro" id="IPR045150">
    <property type="entry name" value="CYB561D1/2"/>
</dbReference>
<dbReference type="EMBL" id="JBEDNZ010000008">
    <property type="protein sequence ID" value="KAL0839489.1"/>
    <property type="molecule type" value="Genomic_DNA"/>
</dbReference>
<dbReference type="Proteomes" id="UP001549921">
    <property type="component" value="Unassembled WGS sequence"/>
</dbReference>
<keyword evidence="7" id="KW-0249">Electron transport</keyword>
<evidence type="ECO:0000256" key="6">
    <source>
        <dbReference type="ARBA" id="ARBA00022723"/>
    </source>
</evidence>
<evidence type="ECO:0000256" key="10">
    <source>
        <dbReference type="ARBA" id="ARBA00023136"/>
    </source>
</evidence>
<evidence type="ECO:0000256" key="12">
    <source>
        <dbReference type="SAM" id="MobiDB-lite"/>
    </source>
</evidence>
<dbReference type="CDD" id="cd08761">
    <property type="entry name" value="Cyt_b561_CYB561D2_like"/>
    <property type="match status" value="1"/>
</dbReference>
<dbReference type="PANTHER" id="PTHR15422:SF45">
    <property type="entry name" value="CYTOCHROME B561 DOMAIN-CONTAINING PROTEIN"/>
    <property type="match status" value="1"/>
</dbReference>
<evidence type="ECO:0000256" key="5">
    <source>
        <dbReference type="ARBA" id="ARBA00022692"/>
    </source>
</evidence>
<dbReference type="InterPro" id="IPR006593">
    <property type="entry name" value="Cyt_b561/ferric_Rdtase_TM"/>
</dbReference>
<dbReference type="SMART" id="SM00665">
    <property type="entry name" value="B561"/>
    <property type="match status" value="1"/>
</dbReference>
<evidence type="ECO:0000256" key="3">
    <source>
        <dbReference type="ARBA" id="ARBA00022448"/>
    </source>
</evidence>
<feature type="transmembrane region" description="Helical" evidence="13">
    <location>
        <begin position="70"/>
        <end position="87"/>
    </location>
</feature>
<evidence type="ECO:0000313" key="15">
    <source>
        <dbReference type="EMBL" id="KAL0839489.1"/>
    </source>
</evidence>
<evidence type="ECO:0000256" key="7">
    <source>
        <dbReference type="ARBA" id="ARBA00022982"/>
    </source>
</evidence>
<evidence type="ECO:0000256" key="11">
    <source>
        <dbReference type="ARBA" id="ARBA00024225"/>
    </source>
</evidence>
<comment type="subcellular location">
    <subcellularLocation>
        <location evidence="2">Membrane</location>
        <topology evidence="2">Multi-pass membrane protein</topology>
    </subcellularLocation>
</comment>
<comment type="cofactor">
    <cofactor evidence="1">
        <name>heme b</name>
        <dbReference type="ChEBI" id="CHEBI:60344"/>
    </cofactor>
</comment>
<feature type="transmembrane region" description="Helical" evidence="13">
    <location>
        <begin position="107"/>
        <end position="127"/>
    </location>
</feature>
<feature type="region of interest" description="Disordered" evidence="12">
    <location>
        <begin position="1"/>
        <end position="32"/>
    </location>
</feature>
<evidence type="ECO:0000259" key="14">
    <source>
        <dbReference type="PROSITE" id="PS50939"/>
    </source>
</evidence>
<evidence type="ECO:0000256" key="2">
    <source>
        <dbReference type="ARBA" id="ARBA00004141"/>
    </source>
</evidence>
<feature type="transmembrane region" description="Helical" evidence="13">
    <location>
        <begin position="183"/>
        <end position="204"/>
    </location>
</feature>
<reference evidence="15 16" key="1">
    <citation type="submission" date="2024-06" db="EMBL/GenBank/DDBJ databases">
        <title>A chromosome-level genome assembly of beet webworm, Loxostege sticticalis.</title>
        <authorList>
            <person name="Zhang Y."/>
        </authorList>
    </citation>
    <scope>NUCLEOTIDE SEQUENCE [LARGE SCALE GENOMIC DNA]</scope>
    <source>
        <strain evidence="15">AQ028</strain>
        <tissue evidence="15">Male pupae</tissue>
    </source>
</reference>
<feature type="compositionally biased region" description="Polar residues" evidence="12">
    <location>
        <begin position="20"/>
        <end position="32"/>
    </location>
</feature>
<evidence type="ECO:0000256" key="4">
    <source>
        <dbReference type="ARBA" id="ARBA00022617"/>
    </source>
</evidence>
<keyword evidence="10 13" id="KW-0472">Membrane</keyword>
<dbReference type="Gene3D" id="1.20.120.1770">
    <property type="match status" value="1"/>
</dbReference>
<accession>A0ABD0T7Y9</accession>
<dbReference type="GO" id="GO:0140571">
    <property type="term" value="F:transmembrane ascorbate ferrireductase activity"/>
    <property type="evidence" value="ECO:0007669"/>
    <property type="project" value="UniProtKB-EC"/>
</dbReference>
<keyword evidence="6" id="KW-0479">Metal-binding</keyword>
<dbReference type="GO" id="GO:0016020">
    <property type="term" value="C:membrane"/>
    <property type="evidence" value="ECO:0007669"/>
    <property type="project" value="UniProtKB-SubCell"/>
</dbReference>
<gene>
    <name evidence="15" type="ORF">ABMA28_016196</name>
</gene>
<dbReference type="EC" id="7.2.1.3" evidence="11"/>
<evidence type="ECO:0000313" key="16">
    <source>
        <dbReference type="Proteomes" id="UP001549921"/>
    </source>
</evidence>
<keyword evidence="9" id="KW-0408">Iron</keyword>
<keyword evidence="3" id="KW-0813">Transport</keyword>
<dbReference type="PANTHER" id="PTHR15422">
    <property type="entry name" value="OS05G0565100 PROTEIN"/>
    <property type="match status" value="1"/>
</dbReference>
<name>A0ABD0T7Y9_LOXSC</name>
<dbReference type="GO" id="GO:0046872">
    <property type="term" value="F:metal ion binding"/>
    <property type="evidence" value="ECO:0007669"/>
    <property type="project" value="UniProtKB-KW"/>
</dbReference>
<evidence type="ECO:0000256" key="1">
    <source>
        <dbReference type="ARBA" id="ARBA00001970"/>
    </source>
</evidence>
<protein>
    <recommendedName>
        <fullName evidence="11">ascorbate ferrireductase (transmembrane)</fullName>
        <ecNumber evidence="11">7.2.1.3</ecNumber>
    </recommendedName>
</protein>
<organism evidence="15 16">
    <name type="scientific">Loxostege sticticalis</name>
    <name type="common">Beet webworm moth</name>
    <dbReference type="NCBI Taxonomy" id="481309"/>
    <lineage>
        <taxon>Eukaryota</taxon>
        <taxon>Metazoa</taxon>
        <taxon>Ecdysozoa</taxon>
        <taxon>Arthropoda</taxon>
        <taxon>Hexapoda</taxon>
        <taxon>Insecta</taxon>
        <taxon>Pterygota</taxon>
        <taxon>Neoptera</taxon>
        <taxon>Endopterygota</taxon>
        <taxon>Lepidoptera</taxon>
        <taxon>Glossata</taxon>
        <taxon>Ditrysia</taxon>
        <taxon>Pyraloidea</taxon>
        <taxon>Crambidae</taxon>
        <taxon>Pyraustinae</taxon>
        <taxon>Loxostege</taxon>
    </lineage>
</organism>
<feature type="transmembrane region" description="Helical" evidence="13">
    <location>
        <begin position="139"/>
        <end position="163"/>
    </location>
</feature>
<keyword evidence="4" id="KW-0349">Heme</keyword>
<proteinExistence type="predicted"/>
<dbReference type="AlphaFoldDB" id="A0ABD0T7Y9"/>
<keyword evidence="5 13" id="KW-0812">Transmembrane</keyword>
<keyword evidence="8 13" id="KW-1133">Transmembrane helix</keyword>
<dbReference type="Pfam" id="PF03188">
    <property type="entry name" value="Cytochrom_B561"/>
    <property type="match status" value="1"/>
</dbReference>
<feature type="transmembrane region" description="Helical" evidence="13">
    <location>
        <begin position="37"/>
        <end position="58"/>
    </location>
</feature>
<comment type="caution">
    <text evidence="15">The sequence shown here is derived from an EMBL/GenBank/DDBJ whole genome shotgun (WGS) entry which is preliminary data.</text>
</comment>
<sequence>MEAHVEDSSNLATMPPADGNSETSRLVSSNSAPKPSYLNVVSNVCALIILGIISYCCFKDGVSLFSFHPTLMTLGWLLVMTTAVNAITPGDLATEWMPIRLRSARHWVLQVIGGIIITIGFLVILINKIKFDKPHFASLHARFGLASYIFMTATMLGGIGALYSLKLKHYLAPIYTKVLHASVGLVTFTLGITTICLGLFSDWWNKVGDNISRYVALSLVILVLLFTILRPSLKVYFRLKERLNVN</sequence>
<feature type="transmembrane region" description="Helical" evidence="13">
    <location>
        <begin position="211"/>
        <end position="229"/>
    </location>
</feature>
<evidence type="ECO:0000256" key="9">
    <source>
        <dbReference type="ARBA" id="ARBA00023004"/>
    </source>
</evidence>
<dbReference type="PROSITE" id="PS50939">
    <property type="entry name" value="CYTOCHROME_B561"/>
    <property type="match status" value="1"/>
</dbReference>